<dbReference type="RefSeq" id="WP_188610127.1">
    <property type="nucleotide sequence ID" value="NZ_BMGG01000005.1"/>
</dbReference>
<gene>
    <name evidence="2" type="ORF">GCM10010994_31580</name>
</gene>
<dbReference type="AlphaFoldDB" id="A0A916XHG2"/>
<organism evidence="2 3">
    <name type="scientific">Chelatococcus reniformis</name>
    <dbReference type="NCBI Taxonomy" id="1494448"/>
    <lineage>
        <taxon>Bacteria</taxon>
        <taxon>Pseudomonadati</taxon>
        <taxon>Pseudomonadota</taxon>
        <taxon>Alphaproteobacteria</taxon>
        <taxon>Hyphomicrobiales</taxon>
        <taxon>Chelatococcaceae</taxon>
        <taxon>Chelatococcus</taxon>
    </lineage>
</organism>
<dbReference type="EMBL" id="BMGG01000005">
    <property type="protein sequence ID" value="GGC70713.1"/>
    <property type="molecule type" value="Genomic_DNA"/>
</dbReference>
<feature type="compositionally biased region" description="Gly residues" evidence="1">
    <location>
        <begin position="197"/>
        <end position="216"/>
    </location>
</feature>
<reference evidence="2" key="2">
    <citation type="submission" date="2020-09" db="EMBL/GenBank/DDBJ databases">
        <authorList>
            <person name="Sun Q."/>
            <person name="Zhou Y."/>
        </authorList>
    </citation>
    <scope>NUCLEOTIDE SEQUENCE</scope>
    <source>
        <strain evidence="2">CGMCC 1.12919</strain>
    </source>
</reference>
<feature type="region of interest" description="Disordered" evidence="1">
    <location>
        <begin position="1"/>
        <end position="20"/>
    </location>
</feature>
<accession>A0A916XHG2</accession>
<evidence type="ECO:0000313" key="3">
    <source>
        <dbReference type="Proteomes" id="UP000637002"/>
    </source>
</evidence>
<feature type="region of interest" description="Disordered" evidence="1">
    <location>
        <begin position="193"/>
        <end position="216"/>
    </location>
</feature>
<feature type="region of interest" description="Disordered" evidence="1">
    <location>
        <begin position="49"/>
        <end position="102"/>
    </location>
</feature>
<reference evidence="2" key="1">
    <citation type="journal article" date="2014" name="Int. J. Syst. Evol. Microbiol.">
        <title>Complete genome sequence of Corynebacterium casei LMG S-19264T (=DSM 44701T), isolated from a smear-ripened cheese.</title>
        <authorList>
            <consortium name="US DOE Joint Genome Institute (JGI-PGF)"/>
            <person name="Walter F."/>
            <person name="Albersmeier A."/>
            <person name="Kalinowski J."/>
            <person name="Ruckert C."/>
        </authorList>
    </citation>
    <scope>NUCLEOTIDE SEQUENCE</scope>
    <source>
        <strain evidence="2">CGMCC 1.12919</strain>
    </source>
</reference>
<dbReference type="Proteomes" id="UP000637002">
    <property type="component" value="Unassembled WGS sequence"/>
</dbReference>
<keyword evidence="3" id="KW-1185">Reference proteome</keyword>
<sequence length="216" mass="23510">MAAERFVSQADFARRRSVSRKAVTGWKQKGLLVLREDGMVDVEASEWNLDQRPANYRGGVTHRPVRAAPGNSEPAPRAKRPPPDTPAGEEPPEADAAARDMDPENLTHAEAVRRKENMLGLLRKHELEVSRREWVRVEDVAKLVEHDYATIRERLLTIPGKLAPELDSANQATIETAIRREIVEALNELHDPAGLAGRAGSGDEAAGGPGGAEAAA</sequence>
<evidence type="ECO:0008006" key="4">
    <source>
        <dbReference type="Google" id="ProtNLM"/>
    </source>
</evidence>
<evidence type="ECO:0000313" key="2">
    <source>
        <dbReference type="EMBL" id="GGC70713.1"/>
    </source>
</evidence>
<protein>
    <recommendedName>
        <fullName evidence="4">Terminase small subunit</fullName>
    </recommendedName>
</protein>
<proteinExistence type="predicted"/>
<evidence type="ECO:0000256" key="1">
    <source>
        <dbReference type="SAM" id="MobiDB-lite"/>
    </source>
</evidence>
<comment type="caution">
    <text evidence="2">The sequence shown here is derived from an EMBL/GenBank/DDBJ whole genome shotgun (WGS) entry which is preliminary data.</text>
</comment>
<name>A0A916XHG2_9HYPH</name>